<name>A0ABR2ZJ85_9AGAR</name>
<accession>A0ABR2ZJ85</accession>
<reference evidence="2 3" key="1">
    <citation type="submission" date="2024-05" db="EMBL/GenBank/DDBJ databases">
        <title>A draft genome resource for the thread blight pathogen Marasmius tenuissimus strain MS-2.</title>
        <authorList>
            <person name="Yulfo-Soto G.E."/>
            <person name="Baruah I.K."/>
            <person name="Amoako-Attah I."/>
            <person name="Bukari Y."/>
            <person name="Meinhardt L.W."/>
            <person name="Bailey B.A."/>
            <person name="Cohen S.P."/>
        </authorList>
    </citation>
    <scope>NUCLEOTIDE SEQUENCE [LARGE SCALE GENOMIC DNA]</scope>
    <source>
        <strain evidence="2 3">MS-2</strain>
    </source>
</reference>
<feature type="compositionally biased region" description="Polar residues" evidence="1">
    <location>
        <begin position="253"/>
        <end position="274"/>
    </location>
</feature>
<evidence type="ECO:0000313" key="3">
    <source>
        <dbReference type="Proteomes" id="UP001437256"/>
    </source>
</evidence>
<comment type="caution">
    <text evidence="2">The sequence shown here is derived from an EMBL/GenBank/DDBJ whole genome shotgun (WGS) entry which is preliminary data.</text>
</comment>
<gene>
    <name evidence="2" type="ORF">AAF712_011449</name>
</gene>
<evidence type="ECO:0000256" key="1">
    <source>
        <dbReference type="SAM" id="MobiDB-lite"/>
    </source>
</evidence>
<sequence>MQGASFELMFVGTAAYIYGLGSAWGYTTTLDDGAELEGAPREGLLVSYENLEYKAHKLALTLAQSQSLSVSSVLLTVGIGKMGAMVTNTTIDAVSINADGTSSLNNAYFYLSGDGVNTRGNNDVLAYPRVDTNVAGSAIHIKFNGASAFQVKGATYHDHGSFSATLNPSAGASTSPRTFNATSKWFASDTLIYWESGLDRTQQYTLSLTNGEQNKYLDVHSIILMDGEGGTDNTGSSSAGPPLFSSPTSTSSQVAEETSTGIAPSGSSGTSSPQAAIPLSVGTIVGIAVGAGRPKKAGPGISP</sequence>
<dbReference type="EMBL" id="JBBXMP010000126">
    <property type="protein sequence ID" value="KAL0061697.1"/>
    <property type="molecule type" value="Genomic_DNA"/>
</dbReference>
<proteinExistence type="predicted"/>
<organism evidence="2 3">
    <name type="scientific">Marasmius tenuissimus</name>
    <dbReference type="NCBI Taxonomy" id="585030"/>
    <lineage>
        <taxon>Eukaryota</taxon>
        <taxon>Fungi</taxon>
        <taxon>Dikarya</taxon>
        <taxon>Basidiomycota</taxon>
        <taxon>Agaricomycotina</taxon>
        <taxon>Agaricomycetes</taxon>
        <taxon>Agaricomycetidae</taxon>
        <taxon>Agaricales</taxon>
        <taxon>Marasmiineae</taxon>
        <taxon>Marasmiaceae</taxon>
        <taxon>Marasmius</taxon>
    </lineage>
</organism>
<dbReference type="Gene3D" id="2.60.120.260">
    <property type="entry name" value="Galactose-binding domain-like"/>
    <property type="match status" value="1"/>
</dbReference>
<dbReference type="Proteomes" id="UP001437256">
    <property type="component" value="Unassembled WGS sequence"/>
</dbReference>
<feature type="region of interest" description="Disordered" evidence="1">
    <location>
        <begin position="228"/>
        <end position="275"/>
    </location>
</feature>
<protein>
    <submittedName>
        <fullName evidence="2">Uncharacterized protein</fullName>
    </submittedName>
</protein>
<keyword evidence="3" id="KW-1185">Reference proteome</keyword>
<evidence type="ECO:0000313" key="2">
    <source>
        <dbReference type="EMBL" id="KAL0061697.1"/>
    </source>
</evidence>